<keyword evidence="3" id="KW-1185">Reference proteome</keyword>
<protein>
    <submittedName>
        <fullName evidence="2">Uncharacterized protein</fullName>
    </submittedName>
</protein>
<dbReference type="RefSeq" id="WP_306737016.1">
    <property type="nucleotide sequence ID" value="NZ_JANHAX010000006.1"/>
</dbReference>
<accession>A0AAE4B5U7</accession>
<keyword evidence="1" id="KW-0812">Transmembrane</keyword>
<reference evidence="2" key="1">
    <citation type="submission" date="2022-07" db="EMBL/GenBank/DDBJ databases">
        <authorList>
            <person name="Otstavnykh N."/>
            <person name="Isaeva M."/>
            <person name="Bystritskaya E."/>
        </authorList>
    </citation>
    <scope>NUCLEOTIDE SEQUENCE</scope>
    <source>
        <strain evidence="2">KCTC 52189</strain>
    </source>
</reference>
<keyword evidence="1" id="KW-1133">Transmembrane helix</keyword>
<sequence length="192" mass="20132">MTGEIVINPGEGGVVRLFSVDLPEADLRALAAPDTAAGAAFAQDPRPYLPAIPALLGCETLDSLRADLFPIRDLAGLGLAGYLAQGYDISEAQLAPHRAALDALRNFTLVLPSEATPDGATLRPHPSLRLIARLETPKAAISMTRLTSEAGRGWGSGGETPTPAKGSRPTRALVLAALVVLAIALWLWLTLR</sequence>
<proteinExistence type="predicted"/>
<feature type="transmembrane region" description="Helical" evidence="1">
    <location>
        <begin position="172"/>
        <end position="189"/>
    </location>
</feature>
<dbReference type="EMBL" id="JANHAX010000006">
    <property type="protein sequence ID" value="MDQ2091715.1"/>
    <property type="molecule type" value="Genomic_DNA"/>
</dbReference>
<name>A0AAE4B5U7_9RHOB</name>
<evidence type="ECO:0000313" key="2">
    <source>
        <dbReference type="EMBL" id="MDQ2091715.1"/>
    </source>
</evidence>
<comment type="caution">
    <text evidence="2">The sequence shown here is derived from an EMBL/GenBank/DDBJ whole genome shotgun (WGS) entry which is preliminary data.</text>
</comment>
<dbReference type="Proteomes" id="UP001226762">
    <property type="component" value="Unassembled WGS sequence"/>
</dbReference>
<dbReference type="AlphaFoldDB" id="A0AAE4B5U7"/>
<keyword evidence="1" id="KW-0472">Membrane</keyword>
<gene>
    <name evidence="2" type="ORF">NO357_17575</name>
</gene>
<organism evidence="2 3">
    <name type="scientific">Marimonas arenosa</name>
    <dbReference type="NCBI Taxonomy" id="1795305"/>
    <lineage>
        <taxon>Bacteria</taxon>
        <taxon>Pseudomonadati</taxon>
        <taxon>Pseudomonadota</taxon>
        <taxon>Alphaproteobacteria</taxon>
        <taxon>Rhodobacterales</taxon>
        <taxon>Paracoccaceae</taxon>
        <taxon>Marimonas</taxon>
    </lineage>
</organism>
<reference evidence="2" key="2">
    <citation type="submission" date="2023-02" db="EMBL/GenBank/DDBJ databases">
        <title>'Rhodoalgimonas zhirmunskyi' gen. nov., isolated from a red alga.</title>
        <authorList>
            <person name="Nedashkovskaya O.I."/>
            <person name="Otstavnykh N.Y."/>
            <person name="Bystritskaya E.P."/>
            <person name="Balabanova L.A."/>
            <person name="Isaeva M.P."/>
        </authorList>
    </citation>
    <scope>NUCLEOTIDE SEQUENCE</scope>
    <source>
        <strain evidence="2">KCTC 52189</strain>
    </source>
</reference>
<evidence type="ECO:0000256" key="1">
    <source>
        <dbReference type="SAM" id="Phobius"/>
    </source>
</evidence>
<evidence type="ECO:0000313" key="3">
    <source>
        <dbReference type="Proteomes" id="UP001226762"/>
    </source>
</evidence>